<name>A0A076MR10_AMYME</name>
<dbReference type="STRING" id="1068978.AMETH_1213"/>
<proteinExistence type="predicted"/>
<organism evidence="3 4">
    <name type="scientific">Amycolatopsis methanolica 239</name>
    <dbReference type="NCBI Taxonomy" id="1068978"/>
    <lineage>
        <taxon>Bacteria</taxon>
        <taxon>Bacillati</taxon>
        <taxon>Actinomycetota</taxon>
        <taxon>Actinomycetes</taxon>
        <taxon>Pseudonocardiales</taxon>
        <taxon>Pseudonocardiaceae</taxon>
        <taxon>Amycolatopsis</taxon>
        <taxon>Amycolatopsis methanolica group</taxon>
    </lineage>
</organism>
<evidence type="ECO:0000256" key="1">
    <source>
        <dbReference type="SAM" id="Phobius"/>
    </source>
</evidence>
<accession>A0A076MR10</accession>
<feature type="transmembrane region" description="Helical" evidence="1">
    <location>
        <begin position="16"/>
        <end position="35"/>
    </location>
</feature>
<keyword evidence="1" id="KW-0472">Membrane</keyword>
<keyword evidence="1" id="KW-1133">Transmembrane helix</keyword>
<evidence type="ECO:0000313" key="4">
    <source>
        <dbReference type="Proteomes" id="UP000062973"/>
    </source>
</evidence>
<gene>
    <name evidence="3" type="ORF">AMETH_1213</name>
</gene>
<keyword evidence="4" id="KW-1185">Reference proteome</keyword>
<reference evidence="3 4" key="1">
    <citation type="submission" date="2014-07" db="EMBL/GenBank/DDBJ databases">
        <title>Whole Genome Sequence of the Amycolatopsis methanolica 239.</title>
        <authorList>
            <person name="Tang B."/>
        </authorList>
    </citation>
    <scope>NUCLEOTIDE SEQUENCE [LARGE SCALE GENOMIC DNA]</scope>
    <source>
        <strain evidence="3 4">239</strain>
    </source>
</reference>
<dbReference type="AlphaFoldDB" id="A0A076MR10"/>
<evidence type="ECO:0000313" key="3">
    <source>
        <dbReference type="EMBL" id="AIJ21305.1"/>
    </source>
</evidence>
<dbReference type="PANTHER" id="PTHR33371">
    <property type="entry name" value="INTERMEMBRANE PHOSPHOLIPID TRANSPORT SYSTEM BINDING PROTEIN MLAD-RELATED"/>
    <property type="match status" value="1"/>
</dbReference>
<dbReference type="InterPro" id="IPR003399">
    <property type="entry name" value="Mce/MlaD"/>
</dbReference>
<feature type="domain" description="Mce/MlaD" evidence="2">
    <location>
        <begin position="47"/>
        <end position="119"/>
    </location>
</feature>
<keyword evidence="1" id="KW-0812">Transmembrane</keyword>
<dbReference type="EMBL" id="CP009110">
    <property type="protein sequence ID" value="AIJ21305.1"/>
    <property type="molecule type" value="Genomic_DNA"/>
</dbReference>
<dbReference type="InterPro" id="IPR052336">
    <property type="entry name" value="MlaD_Phospholipid_Transporter"/>
</dbReference>
<dbReference type="eggNOG" id="COG1463">
    <property type="taxonomic scope" value="Bacteria"/>
</dbReference>
<sequence>MIGSKVLSRRRRPSKAAIGLIFFLAAAIAIVLLAFKAPITTFFRPGASIEAEFARNYQMVVDETKVKVSGLEVGVVDGVRYTDHGTAIVSMKVDRSVLDGLGTAPSAEISPLTVLGGRYTVELQHGGGTGSFVGGFIPLNRTKLPVELDRVLEALPKPTRKSVQDDVANLDATLRNGGPDVRALVSDLPSTMRPAEATLQGLQGTRPDVDLSSLVSDMDNVARVISTHDGQLADIVRDLQATTGVLAQQSRPLAQGIDTLPTALSTTRDGLAGLDSTLTRLTQTAKDFRPAAAQLDPVLRKLNPVLVDAQPLLRDLRPLVDDARPAVHELVPVAQRGTQILNDVRGPVIDRVKGPIADTLMNTWHGTGPYAGSGGGMQADHKFYQEIGYMAANLDRASSTQDSQGSLLGFQVGVNLGSVQGLPFTLQNLLAQVESAVVGGRP</sequence>
<evidence type="ECO:0000259" key="2">
    <source>
        <dbReference type="Pfam" id="PF02470"/>
    </source>
</evidence>
<dbReference type="HOGENOM" id="CLU_623870_0_0_11"/>
<dbReference type="Proteomes" id="UP000062973">
    <property type="component" value="Chromosome"/>
</dbReference>
<dbReference type="PATRIC" id="fig|1068978.7.peg.1278"/>
<dbReference type="Pfam" id="PF02470">
    <property type="entry name" value="MlaD"/>
    <property type="match status" value="1"/>
</dbReference>
<dbReference type="KEGG" id="amq:AMETH_1213"/>
<protein>
    <submittedName>
        <fullName evidence="3">Mammalian cell entry related domain protein</fullName>
    </submittedName>
</protein>
<dbReference type="PANTHER" id="PTHR33371:SF4">
    <property type="entry name" value="INTERMEMBRANE PHOSPHOLIPID TRANSPORT SYSTEM BINDING PROTEIN MLAD"/>
    <property type="match status" value="1"/>
</dbReference>